<gene>
    <name evidence="2" type="ORF">C1SCF055_LOCUS14615</name>
</gene>
<name>A0A9P1C869_9DINO</name>
<sequence>VRLAMERERLIDAIKEEEDASTAAEEEPEADLRQSRQSALQEGIDAVTAIDEPQKMDSGGSNALNKLRIGCIRCAGEEEVFVQEVEHAPNVFNFLFSLAKQKPETIQGVAEVACVELVGFQGLNP</sequence>
<proteinExistence type="predicted"/>
<evidence type="ECO:0000313" key="3">
    <source>
        <dbReference type="EMBL" id="CAL1140707.1"/>
    </source>
</evidence>
<reference evidence="2" key="1">
    <citation type="submission" date="2022-10" db="EMBL/GenBank/DDBJ databases">
        <authorList>
            <person name="Chen Y."/>
            <person name="Dougan E. K."/>
            <person name="Chan C."/>
            <person name="Rhodes N."/>
            <person name="Thang M."/>
        </authorList>
    </citation>
    <scope>NUCLEOTIDE SEQUENCE</scope>
</reference>
<feature type="compositionally biased region" description="Acidic residues" evidence="1">
    <location>
        <begin position="15"/>
        <end position="29"/>
    </location>
</feature>
<dbReference type="AlphaFoldDB" id="A0A9P1C869"/>
<protein>
    <submittedName>
        <fullName evidence="2">Uncharacterized protein</fullName>
    </submittedName>
</protein>
<evidence type="ECO:0000256" key="1">
    <source>
        <dbReference type="SAM" id="MobiDB-lite"/>
    </source>
</evidence>
<comment type="caution">
    <text evidence="2">The sequence shown here is derived from an EMBL/GenBank/DDBJ whole genome shotgun (WGS) entry which is preliminary data.</text>
</comment>
<dbReference type="EMBL" id="CAMXCT010001156">
    <property type="protein sequence ID" value="CAI3987332.1"/>
    <property type="molecule type" value="Genomic_DNA"/>
</dbReference>
<accession>A0A9P1C869</accession>
<reference evidence="3" key="2">
    <citation type="submission" date="2024-04" db="EMBL/GenBank/DDBJ databases">
        <authorList>
            <person name="Chen Y."/>
            <person name="Shah S."/>
            <person name="Dougan E. K."/>
            <person name="Thang M."/>
            <person name="Chan C."/>
        </authorList>
    </citation>
    <scope>NUCLEOTIDE SEQUENCE [LARGE SCALE GENOMIC DNA]</scope>
</reference>
<dbReference type="Proteomes" id="UP001152797">
    <property type="component" value="Unassembled WGS sequence"/>
</dbReference>
<dbReference type="EMBL" id="CAMXCT020001156">
    <property type="protein sequence ID" value="CAL1140707.1"/>
    <property type="molecule type" value="Genomic_DNA"/>
</dbReference>
<evidence type="ECO:0000313" key="4">
    <source>
        <dbReference type="Proteomes" id="UP001152797"/>
    </source>
</evidence>
<dbReference type="EMBL" id="CAMXCT030001156">
    <property type="protein sequence ID" value="CAL4774644.1"/>
    <property type="molecule type" value="Genomic_DNA"/>
</dbReference>
<keyword evidence="4" id="KW-1185">Reference proteome</keyword>
<feature type="non-terminal residue" evidence="2">
    <location>
        <position position="1"/>
    </location>
</feature>
<evidence type="ECO:0000313" key="2">
    <source>
        <dbReference type="EMBL" id="CAI3987332.1"/>
    </source>
</evidence>
<feature type="region of interest" description="Disordered" evidence="1">
    <location>
        <begin position="14"/>
        <end position="40"/>
    </location>
</feature>
<organism evidence="2">
    <name type="scientific">Cladocopium goreaui</name>
    <dbReference type="NCBI Taxonomy" id="2562237"/>
    <lineage>
        <taxon>Eukaryota</taxon>
        <taxon>Sar</taxon>
        <taxon>Alveolata</taxon>
        <taxon>Dinophyceae</taxon>
        <taxon>Suessiales</taxon>
        <taxon>Symbiodiniaceae</taxon>
        <taxon>Cladocopium</taxon>
    </lineage>
</organism>